<keyword evidence="2" id="KW-1185">Reference proteome</keyword>
<dbReference type="Proteomes" id="UP001165064">
    <property type="component" value="Unassembled WGS sequence"/>
</dbReference>
<proteinExistence type="predicted"/>
<evidence type="ECO:0000313" key="1">
    <source>
        <dbReference type="EMBL" id="GME94003.1"/>
    </source>
</evidence>
<gene>
    <name evidence="1" type="ORF">Amon02_000946600</name>
</gene>
<dbReference type="EMBL" id="BSXS01008897">
    <property type="protein sequence ID" value="GME94003.1"/>
    <property type="molecule type" value="Genomic_DNA"/>
</dbReference>
<name>A0ACB5TRP8_AMBMO</name>
<accession>A0ACB5TRP8</accession>
<protein>
    <submittedName>
        <fullName evidence="1">Unnamed protein product</fullName>
    </submittedName>
</protein>
<sequence length="120" mass="13548">MKPVRIRIPHNDHSIDFKRGDDAEGSGVPSDVQTTDTCYSYDASSDTQYNCDFKDSDVESYDGTDIGEAISVEVCAGFHGLLTRMVLSSDFFLKHFQRTIGGYSPSKTYMFKLKSWIWIV</sequence>
<comment type="caution">
    <text evidence="1">The sequence shown here is derived from an EMBL/GenBank/DDBJ whole genome shotgun (WGS) entry which is preliminary data.</text>
</comment>
<organism evidence="1 2">
    <name type="scientific">Ambrosiozyma monospora</name>
    <name type="common">Yeast</name>
    <name type="synonym">Endomycopsis monosporus</name>
    <dbReference type="NCBI Taxonomy" id="43982"/>
    <lineage>
        <taxon>Eukaryota</taxon>
        <taxon>Fungi</taxon>
        <taxon>Dikarya</taxon>
        <taxon>Ascomycota</taxon>
        <taxon>Saccharomycotina</taxon>
        <taxon>Pichiomycetes</taxon>
        <taxon>Pichiales</taxon>
        <taxon>Pichiaceae</taxon>
        <taxon>Ambrosiozyma</taxon>
    </lineage>
</organism>
<evidence type="ECO:0000313" key="2">
    <source>
        <dbReference type="Proteomes" id="UP001165064"/>
    </source>
</evidence>
<reference evidence="1" key="1">
    <citation type="submission" date="2023-04" db="EMBL/GenBank/DDBJ databases">
        <title>Ambrosiozyma monospora NBRC 10751.</title>
        <authorList>
            <person name="Ichikawa N."/>
            <person name="Sato H."/>
            <person name="Tonouchi N."/>
        </authorList>
    </citation>
    <scope>NUCLEOTIDE SEQUENCE</scope>
    <source>
        <strain evidence="1">NBRC 10751</strain>
    </source>
</reference>